<organism evidence="1">
    <name type="scientific">viral metagenome</name>
    <dbReference type="NCBI Taxonomy" id="1070528"/>
    <lineage>
        <taxon>unclassified sequences</taxon>
        <taxon>metagenomes</taxon>
        <taxon>organismal metagenomes</taxon>
    </lineage>
</organism>
<reference evidence="1" key="1">
    <citation type="submission" date="2020-03" db="EMBL/GenBank/DDBJ databases">
        <title>The deep terrestrial virosphere.</title>
        <authorList>
            <person name="Holmfeldt K."/>
            <person name="Nilsson E."/>
            <person name="Simone D."/>
            <person name="Lopez-Fernandez M."/>
            <person name="Wu X."/>
            <person name="de Brujin I."/>
            <person name="Lundin D."/>
            <person name="Andersson A."/>
            <person name="Bertilsson S."/>
            <person name="Dopson M."/>
        </authorList>
    </citation>
    <scope>NUCLEOTIDE SEQUENCE</scope>
    <source>
        <strain evidence="1">TM448B00810</strain>
    </source>
</reference>
<gene>
    <name evidence="1" type="ORF">TM448B00810_0024</name>
</gene>
<dbReference type="AlphaFoldDB" id="A0A6M3XG76"/>
<proteinExistence type="predicted"/>
<dbReference type="EMBL" id="MT144662">
    <property type="protein sequence ID" value="QJH96791.1"/>
    <property type="molecule type" value="Genomic_DNA"/>
</dbReference>
<name>A0A6M3XG76_9ZZZZ</name>
<sequence length="193" mass="22241">MAIESKFHRPPPVDHVLVSEATRRDAQPVSPPRFETYEEERDDWIHKKRQIESELSGYTATAFAGMQAKIRREHLRDPDASFKAWISTKASMEQKRQVLIQKKAHIENEIMRLKPLVKVEKARKFAAQKERSCPVGGAFCLEDFSLFREDGSLSWNGVAAELLLEMRAIRRLLEHSPATMIVDEGELRKLTED</sequence>
<protein>
    <submittedName>
        <fullName evidence="1">Uncharacterized protein</fullName>
    </submittedName>
</protein>
<accession>A0A6M3XG76</accession>
<evidence type="ECO:0000313" key="1">
    <source>
        <dbReference type="EMBL" id="QJH96791.1"/>
    </source>
</evidence>